<keyword evidence="4 8" id="KW-0812">Transmembrane</keyword>
<accession>A0ABM0L939</accession>
<evidence type="ECO:0000256" key="2">
    <source>
        <dbReference type="ARBA" id="ARBA00009657"/>
    </source>
</evidence>
<sequence>MTEAPKKEQDIMEVAPAQEEDGKDNKEIQNFSKLIPYLRTVPRSVAKFKKLAAEKRLAFSRPLKISDPKYIASLEGPFGFGPLVCPAFQRFNNIDFFLFLYCLTVMVHGALFTLSDMSLKQMVKKFSLTEKEITIMDLTDYYASFLVAIVAAYYGGKGNRSKWLAASAFILGISSIVFAVPFYKYEIIKPLEESEELCTEKLVKTDCGGMIPHRSICIYLFIVAQCLHGMAEMSIYILGLTFIFDHVPTFSAGLYLAIADGALILGYIVGFAIGAQGPKHLQNQTLNGNTNEYNFRQWQKSWWSGYFAFAVFSWFTLLPLLCFPPRLPGANKLVLEKEKEPCSFDKRLKDKEFGFGFKDLLQATKCLVCNPLLLCCSLYKTMEFVNFRGTNQFVNLYLENQFLLTPSAATKLTGMMLFPGIVISHFLGGIIVDRLEMSCKNKLRFTVVTSFVGFMLFILILSVNCQTVKFAGINTDYDGTGILGNLTAPCNEKCDCTSTLYASVCGRDDIEYFSACYAGCRNSKYLHNEKTFYNCSCIKEGLTSSDSEGHFIDASSGKCNANCHTLPLFFAFYFSSIIFSNLPSIPITMCILQVVPTHLNSLGMGVTFTIWRFIVSVPIPPLFKKTSTEACIYWSINKCGYRGRCWIYNKSKMTYMMMGLCLGFNLSTVLISILTLFIFNRVVKGSADSVVEISN</sequence>
<name>A0ABM0L939_MICOH</name>
<dbReference type="SUPFAM" id="SSF103473">
    <property type="entry name" value="MFS general substrate transporter"/>
    <property type="match status" value="1"/>
</dbReference>
<dbReference type="Pfam" id="PF03137">
    <property type="entry name" value="OATP"/>
    <property type="match status" value="1"/>
</dbReference>
<evidence type="ECO:0000256" key="7">
    <source>
        <dbReference type="ARBA" id="ARBA00023157"/>
    </source>
</evidence>
<dbReference type="InterPro" id="IPR004156">
    <property type="entry name" value="OATP"/>
</dbReference>
<feature type="region of interest" description="Disordered" evidence="9">
    <location>
        <begin position="1"/>
        <end position="23"/>
    </location>
</feature>
<dbReference type="PROSITE" id="PS51465">
    <property type="entry name" value="KAZAL_2"/>
    <property type="match status" value="1"/>
</dbReference>
<dbReference type="Pfam" id="PF07648">
    <property type="entry name" value="Kazal_2"/>
    <property type="match status" value="1"/>
</dbReference>
<dbReference type="Gene3D" id="1.20.1250.20">
    <property type="entry name" value="MFS general substrate transporter like domains"/>
    <property type="match status" value="1"/>
</dbReference>
<evidence type="ECO:0000313" key="12">
    <source>
        <dbReference type="RefSeq" id="XP_005361455.1"/>
    </source>
</evidence>
<feature type="transmembrane region" description="Helical" evidence="8">
    <location>
        <begin position="162"/>
        <end position="183"/>
    </location>
</feature>
<evidence type="ECO:0000259" key="10">
    <source>
        <dbReference type="PROSITE" id="PS51465"/>
    </source>
</evidence>
<dbReference type="PANTHER" id="PTHR11388:SF95">
    <property type="entry name" value="SOLUTE CARRIER ORGANIC ANION TRANSPORTER FAMILY MEMBER 6A1"/>
    <property type="match status" value="1"/>
</dbReference>
<keyword evidence="8" id="KW-0813">Transport</keyword>
<evidence type="ECO:0000256" key="8">
    <source>
        <dbReference type="RuleBase" id="RU362056"/>
    </source>
</evidence>
<feature type="transmembrane region" description="Helical" evidence="8">
    <location>
        <begin position="306"/>
        <end position="327"/>
    </location>
</feature>
<evidence type="ECO:0000256" key="9">
    <source>
        <dbReference type="SAM" id="MobiDB-lite"/>
    </source>
</evidence>
<feature type="transmembrane region" description="Helical" evidence="8">
    <location>
        <begin position="568"/>
        <end position="592"/>
    </location>
</feature>
<keyword evidence="7" id="KW-1015">Disulfide bond</keyword>
<dbReference type="PANTHER" id="PTHR11388">
    <property type="entry name" value="ORGANIC ANION TRANSPORTER"/>
    <property type="match status" value="1"/>
</dbReference>
<keyword evidence="5 8" id="KW-1133">Transmembrane helix</keyword>
<gene>
    <name evidence="12" type="primary">LOC102002778</name>
</gene>
<evidence type="ECO:0000256" key="6">
    <source>
        <dbReference type="ARBA" id="ARBA00023136"/>
    </source>
</evidence>
<protein>
    <recommendedName>
        <fullName evidence="8">Solute carrier organic anion transporter family member</fullName>
    </recommendedName>
</protein>
<keyword evidence="6 8" id="KW-0472">Membrane</keyword>
<feature type="compositionally biased region" description="Basic and acidic residues" evidence="9">
    <location>
        <begin position="1"/>
        <end position="10"/>
    </location>
</feature>
<feature type="transmembrane region" description="Helical" evidence="8">
    <location>
        <begin position="250"/>
        <end position="273"/>
    </location>
</feature>
<evidence type="ECO:0000313" key="11">
    <source>
        <dbReference type="Proteomes" id="UP000694915"/>
    </source>
</evidence>
<feature type="transmembrane region" description="Helical" evidence="8">
    <location>
        <begin position="218"/>
        <end position="244"/>
    </location>
</feature>
<feature type="domain" description="Kazal-like" evidence="10">
    <location>
        <begin position="484"/>
        <end position="539"/>
    </location>
</feature>
<comment type="subcellular location">
    <subcellularLocation>
        <location evidence="1 8">Cell membrane</location>
        <topology evidence="1 8">Multi-pass membrane protein</topology>
    </subcellularLocation>
</comment>
<dbReference type="InterPro" id="IPR036259">
    <property type="entry name" value="MFS_trans_sf"/>
</dbReference>
<feature type="transmembrane region" description="Helical" evidence="8">
    <location>
        <begin position="599"/>
        <end position="619"/>
    </location>
</feature>
<reference evidence="12" key="1">
    <citation type="submission" date="2025-08" db="UniProtKB">
        <authorList>
            <consortium name="RefSeq"/>
        </authorList>
    </citation>
    <scope>IDENTIFICATION</scope>
</reference>
<organism evidence="11 12">
    <name type="scientific">Microtus ochrogaster</name>
    <name type="common">Prairie vole</name>
    <dbReference type="NCBI Taxonomy" id="79684"/>
    <lineage>
        <taxon>Eukaryota</taxon>
        <taxon>Metazoa</taxon>
        <taxon>Chordata</taxon>
        <taxon>Craniata</taxon>
        <taxon>Vertebrata</taxon>
        <taxon>Euteleostomi</taxon>
        <taxon>Mammalia</taxon>
        <taxon>Eutheria</taxon>
        <taxon>Euarchontoglires</taxon>
        <taxon>Glires</taxon>
        <taxon>Rodentia</taxon>
        <taxon>Myomorpha</taxon>
        <taxon>Muroidea</taxon>
        <taxon>Cricetidae</taxon>
        <taxon>Arvicolinae</taxon>
        <taxon>Microtus</taxon>
    </lineage>
</organism>
<keyword evidence="11" id="KW-1185">Reference proteome</keyword>
<feature type="transmembrane region" description="Helical" evidence="8">
    <location>
        <begin position="656"/>
        <end position="679"/>
    </location>
</feature>
<feature type="transmembrane region" description="Helical" evidence="8">
    <location>
        <begin position="443"/>
        <end position="463"/>
    </location>
</feature>
<dbReference type="InterPro" id="IPR002350">
    <property type="entry name" value="Kazal_dom"/>
</dbReference>
<evidence type="ECO:0000256" key="4">
    <source>
        <dbReference type="ARBA" id="ARBA00022692"/>
    </source>
</evidence>
<proteinExistence type="inferred from homology"/>
<feature type="transmembrane region" description="Helical" evidence="8">
    <location>
        <begin position="412"/>
        <end position="431"/>
    </location>
</feature>
<dbReference type="SUPFAM" id="SSF100895">
    <property type="entry name" value="Kazal-type serine protease inhibitors"/>
    <property type="match status" value="1"/>
</dbReference>
<dbReference type="RefSeq" id="XP_005361455.1">
    <property type="nucleotide sequence ID" value="XM_005361398.1"/>
</dbReference>
<comment type="caution">
    <text evidence="8">Lacks conserved residue(s) required for the propagation of feature annotation.</text>
</comment>
<dbReference type="Proteomes" id="UP000694915">
    <property type="component" value="Linkage group LG4"/>
</dbReference>
<keyword evidence="8" id="KW-0406">Ion transport</keyword>
<evidence type="ECO:0000256" key="1">
    <source>
        <dbReference type="ARBA" id="ARBA00004651"/>
    </source>
</evidence>
<evidence type="ECO:0000256" key="3">
    <source>
        <dbReference type="ARBA" id="ARBA00022475"/>
    </source>
</evidence>
<comment type="similarity">
    <text evidence="2 8">Belongs to the organo anion transporter (TC 2.A.60) family.</text>
</comment>
<dbReference type="NCBIfam" id="TIGR00805">
    <property type="entry name" value="oat"/>
    <property type="match status" value="1"/>
</dbReference>
<keyword evidence="3" id="KW-1003">Cell membrane</keyword>
<dbReference type="GeneID" id="102002778"/>
<evidence type="ECO:0000256" key="5">
    <source>
        <dbReference type="ARBA" id="ARBA00022989"/>
    </source>
</evidence>
<feature type="transmembrane region" description="Helical" evidence="8">
    <location>
        <begin position="135"/>
        <end position="156"/>
    </location>
</feature>
<feature type="transmembrane region" description="Helical" evidence="8">
    <location>
        <begin position="96"/>
        <end position="114"/>
    </location>
</feature>
<dbReference type="InterPro" id="IPR036058">
    <property type="entry name" value="Kazal_dom_sf"/>
</dbReference>